<name>I7M861_TETTS</name>
<protein>
    <submittedName>
        <fullName evidence="7">EF hand protein</fullName>
    </submittedName>
</protein>
<reference evidence="8" key="1">
    <citation type="journal article" date="2006" name="PLoS Biol.">
        <title>Macronuclear genome sequence of the ciliate Tetrahymena thermophila, a model eukaryote.</title>
        <authorList>
            <person name="Eisen J.A."/>
            <person name="Coyne R.S."/>
            <person name="Wu M."/>
            <person name="Wu D."/>
            <person name="Thiagarajan M."/>
            <person name="Wortman J.R."/>
            <person name="Badger J.H."/>
            <person name="Ren Q."/>
            <person name="Amedeo P."/>
            <person name="Jones K.M."/>
            <person name="Tallon L.J."/>
            <person name="Delcher A.L."/>
            <person name="Salzberg S.L."/>
            <person name="Silva J.C."/>
            <person name="Haas B.J."/>
            <person name="Majoros W.H."/>
            <person name="Farzad M."/>
            <person name="Carlton J.M."/>
            <person name="Smith R.K. Jr."/>
            <person name="Garg J."/>
            <person name="Pearlman R.E."/>
            <person name="Karrer K.M."/>
            <person name="Sun L."/>
            <person name="Manning G."/>
            <person name="Elde N.C."/>
            <person name="Turkewitz A.P."/>
            <person name="Asai D.J."/>
            <person name="Wilkes D.E."/>
            <person name="Wang Y."/>
            <person name="Cai H."/>
            <person name="Collins K."/>
            <person name="Stewart B.A."/>
            <person name="Lee S.R."/>
            <person name="Wilamowska K."/>
            <person name="Weinberg Z."/>
            <person name="Ruzzo W.L."/>
            <person name="Wloga D."/>
            <person name="Gaertig J."/>
            <person name="Frankel J."/>
            <person name="Tsao C.-C."/>
            <person name="Gorovsky M.A."/>
            <person name="Keeling P.J."/>
            <person name="Waller R.F."/>
            <person name="Patron N.J."/>
            <person name="Cherry J.M."/>
            <person name="Stover N.A."/>
            <person name="Krieger C.J."/>
            <person name="del Toro C."/>
            <person name="Ryder H.F."/>
            <person name="Williamson S.C."/>
            <person name="Barbeau R.A."/>
            <person name="Hamilton E.P."/>
            <person name="Orias E."/>
        </authorList>
    </citation>
    <scope>NUCLEOTIDE SEQUENCE [LARGE SCALE GENOMIC DNA]</scope>
    <source>
        <strain evidence="8">SB210</strain>
    </source>
</reference>
<keyword evidence="3" id="KW-0106">Calcium</keyword>
<proteinExistence type="predicted"/>
<dbReference type="InterPro" id="IPR018247">
    <property type="entry name" value="EF_Hand_1_Ca_BS"/>
</dbReference>
<keyword evidence="1" id="KW-0479">Metal-binding</keyword>
<dbReference type="Gene3D" id="1.10.238.10">
    <property type="entry name" value="EF-hand"/>
    <property type="match status" value="2"/>
</dbReference>
<dbReference type="Proteomes" id="UP000009168">
    <property type="component" value="Unassembled WGS sequence"/>
</dbReference>
<evidence type="ECO:0000259" key="6">
    <source>
        <dbReference type="PROSITE" id="PS50222"/>
    </source>
</evidence>
<dbReference type="PROSITE" id="PS50222">
    <property type="entry name" value="EF_HAND_2"/>
    <property type="match status" value="1"/>
</dbReference>
<keyword evidence="8" id="KW-1185">Reference proteome</keyword>
<dbReference type="STRING" id="312017.I7M861"/>
<evidence type="ECO:0000256" key="3">
    <source>
        <dbReference type="ARBA" id="ARBA00022837"/>
    </source>
</evidence>
<evidence type="ECO:0000313" key="7">
    <source>
        <dbReference type="EMBL" id="EAR97233.2"/>
    </source>
</evidence>
<evidence type="ECO:0000313" key="8">
    <source>
        <dbReference type="Proteomes" id="UP000009168"/>
    </source>
</evidence>
<dbReference type="PANTHER" id="PTHR45791">
    <property type="entry name" value="CALCIUM AND INTEGRIN BINDING FAMILY MEMBER 2"/>
    <property type="match status" value="1"/>
</dbReference>
<keyword evidence="4" id="KW-0460">Magnesium</keyword>
<dbReference type="AlphaFoldDB" id="I7M861"/>
<dbReference type="InParanoid" id="I7M861"/>
<organism evidence="7 8">
    <name type="scientific">Tetrahymena thermophila (strain SB210)</name>
    <dbReference type="NCBI Taxonomy" id="312017"/>
    <lineage>
        <taxon>Eukaryota</taxon>
        <taxon>Sar</taxon>
        <taxon>Alveolata</taxon>
        <taxon>Ciliophora</taxon>
        <taxon>Intramacronucleata</taxon>
        <taxon>Oligohymenophorea</taxon>
        <taxon>Hymenostomatida</taxon>
        <taxon>Tetrahymenina</taxon>
        <taxon>Tetrahymenidae</taxon>
        <taxon>Tetrahymena</taxon>
    </lineage>
</organism>
<sequence length="283" mass="32646">MGGLLSKGSYLDEVVYLSNQNVTPSDLNIIQKDTDFTEKEILNLYFRFYQLDQKENQKLSITQFLNLDELQNSPFKSRLIDGLELIKEQSKYLQGKNLTLDNNTGQEASNQEKADQKNYSRRQSKSAADLPKANFLNFASVNGTKKKLYKITPLNNNTQEGITSNKYSSKQLNYSFIDFKLFCKILNVFSAKASSSNKSRFLFRIFDFDEDGMLSKDDLIKGITLLFTDPHTGEKLMNKSEIERLAVAVFSETETNQEGFLKYEDLQLNLWETDFEKNCTIYF</sequence>
<evidence type="ECO:0000256" key="1">
    <source>
        <dbReference type="ARBA" id="ARBA00022723"/>
    </source>
</evidence>
<keyword evidence="2" id="KW-0677">Repeat</keyword>
<dbReference type="GeneID" id="7840817"/>
<evidence type="ECO:0000256" key="2">
    <source>
        <dbReference type="ARBA" id="ARBA00022737"/>
    </source>
</evidence>
<evidence type="ECO:0000256" key="4">
    <source>
        <dbReference type="ARBA" id="ARBA00022842"/>
    </source>
</evidence>
<feature type="domain" description="EF-hand" evidence="6">
    <location>
        <begin position="194"/>
        <end position="229"/>
    </location>
</feature>
<dbReference type="InterPro" id="IPR051433">
    <property type="entry name" value="CIBP"/>
</dbReference>
<dbReference type="RefSeq" id="XP_001017478.2">
    <property type="nucleotide sequence ID" value="XM_001017478.2"/>
</dbReference>
<dbReference type="GO" id="GO:0005509">
    <property type="term" value="F:calcium ion binding"/>
    <property type="evidence" value="ECO:0007669"/>
    <property type="project" value="InterPro"/>
</dbReference>
<evidence type="ECO:0000256" key="5">
    <source>
        <dbReference type="SAM" id="MobiDB-lite"/>
    </source>
</evidence>
<dbReference type="OrthoDB" id="310288at2759"/>
<feature type="compositionally biased region" description="Polar residues" evidence="5">
    <location>
        <begin position="97"/>
        <end position="109"/>
    </location>
</feature>
<dbReference type="PROSITE" id="PS00018">
    <property type="entry name" value="EF_HAND_1"/>
    <property type="match status" value="1"/>
</dbReference>
<dbReference type="GO" id="GO:0000287">
    <property type="term" value="F:magnesium ion binding"/>
    <property type="evidence" value="ECO:0007669"/>
    <property type="project" value="TreeGrafter"/>
</dbReference>
<dbReference type="InterPro" id="IPR002048">
    <property type="entry name" value="EF_hand_dom"/>
</dbReference>
<dbReference type="PANTHER" id="PTHR45791:SF1">
    <property type="entry name" value="CALCIUM AND INTEGRIN BINDING FAMILY MEMBER 1"/>
    <property type="match status" value="1"/>
</dbReference>
<gene>
    <name evidence="7" type="ORF">TTHERM_00483650</name>
</gene>
<accession>I7M861</accession>
<dbReference type="KEGG" id="tet:TTHERM_00483650"/>
<feature type="region of interest" description="Disordered" evidence="5">
    <location>
        <begin position="97"/>
        <end position="128"/>
    </location>
</feature>
<dbReference type="EMBL" id="GG662667">
    <property type="protein sequence ID" value="EAR97233.2"/>
    <property type="molecule type" value="Genomic_DNA"/>
</dbReference>
<dbReference type="InterPro" id="IPR011992">
    <property type="entry name" value="EF-hand-dom_pair"/>
</dbReference>
<dbReference type="SUPFAM" id="SSF47473">
    <property type="entry name" value="EF-hand"/>
    <property type="match status" value="1"/>
</dbReference>